<sequence length="225" mass="25612">MATDKLQSSVVCDLKLKLISDRQSDGRLYNLPNTVEVAALIVGDEHIGNKRDNIIEKQIGVLKRINELHPAYLPLQYPILYPKGEHGYRPNILHKDHPNIHVTKRKKELRVDKYMNLNACNNEPQTLGNEKGNRIILPSSFVGSQRYMEQLYFDGMTICGHVGFPHLFLTLTCNPAWPKIQQKVRKCNLTPHDCPHVSQIFKMKLNQLMNDLKSGHVIGAIVGCK</sequence>
<protein>
    <recommendedName>
        <fullName evidence="1">Helitron helicase-like domain-containing protein</fullName>
    </recommendedName>
</protein>
<accession>K7N166</accession>
<dbReference type="Proteomes" id="UP000008827">
    <property type="component" value="Chromosome 20"/>
</dbReference>
<dbReference type="PANTHER" id="PTHR45786:SF66">
    <property type="entry name" value="HOOK MOTIF PROTEIN, PUTATIVE-RELATED"/>
    <property type="match status" value="1"/>
</dbReference>
<dbReference type="PANTHER" id="PTHR45786">
    <property type="entry name" value="DNA BINDING PROTEIN-LIKE"/>
    <property type="match status" value="1"/>
</dbReference>
<organism evidence="2">
    <name type="scientific">Glycine max</name>
    <name type="common">Soybean</name>
    <name type="synonym">Glycine hispida</name>
    <dbReference type="NCBI Taxonomy" id="3847"/>
    <lineage>
        <taxon>Eukaryota</taxon>
        <taxon>Viridiplantae</taxon>
        <taxon>Streptophyta</taxon>
        <taxon>Embryophyta</taxon>
        <taxon>Tracheophyta</taxon>
        <taxon>Spermatophyta</taxon>
        <taxon>Magnoliopsida</taxon>
        <taxon>eudicotyledons</taxon>
        <taxon>Gunneridae</taxon>
        <taxon>Pentapetalae</taxon>
        <taxon>rosids</taxon>
        <taxon>fabids</taxon>
        <taxon>Fabales</taxon>
        <taxon>Fabaceae</taxon>
        <taxon>Papilionoideae</taxon>
        <taxon>50 kb inversion clade</taxon>
        <taxon>NPAAA clade</taxon>
        <taxon>indigoferoid/millettioid clade</taxon>
        <taxon>Phaseoleae</taxon>
        <taxon>Glycine</taxon>
        <taxon>Glycine subgen. Soja</taxon>
    </lineage>
</organism>
<dbReference type="AlphaFoldDB" id="K7N166"/>
<reference evidence="2 3" key="1">
    <citation type="journal article" date="2010" name="Nature">
        <title>Genome sequence of the palaeopolyploid soybean.</title>
        <authorList>
            <person name="Schmutz J."/>
            <person name="Cannon S.B."/>
            <person name="Schlueter J."/>
            <person name="Ma J."/>
            <person name="Mitros T."/>
            <person name="Nelson W."/>
            <person name="Hyten D.L."/>
            <person name="Song Q."/>
            <person name="Thelen J.J."/>
            <person name="Cheng J."/>
            <person name="Xu D."/>
            <person name="Hellsten U."/>
            <person name="May G.D."/>
            <person name="Yu Y."/>
            <person name="Sakurai T."/>
            <person name="Umezawa T."/>
            <person name="Bhattacharyya M.K."/>
            <person name="Sandhu D."/>
            <person name="Valliyodan B."/>
            <person name="Lindquist E."/>
            <person name="Peto M."/>
            <person name="Grant D."/>
            <person name="Shu S."/>
            <person name="Goodstein D."/>
            <person name="Barry K."/>
            <person name="Futrell-Griggs M."/>
            <person name="Abernathy B."/>
            <person name="Du J."/>
            <person name="Tian Z."/>
            <person name="Zhu L."/>
            <person name="Gill N."/>
            <person name="Joshi T."/>
            <person name="Libault M."/>
            <person name="Sethuraman A."/>
            <person name="Zhang X.-C."/>
            <person name="Shinozaki K."/>
            <person name="Nguyen H.T."/>
            <person name="Wing R.A."/>
            <person name="Cregan P."/>
            <person name="Specht J."/>
            <person name="Grimwood J."/>
            <person name="Rokhsar D."/>
            <person name="Stacey G."/>
            <person name="Shoemaker R.C."/>
            <person name="Jackson S.A."/>
        </authorList>
    </citation>
    <scope>NUCLEOTIDE SEQUENCE</scope>
    <source>
        <strain evidence="3">cv. Williams 82</strain>
        <tissue evidence="2">Callus</tissue>
    </source>
</reference>
<dbReference type="HOGENOM" id="CLU_001324_5_7_1"/>
<reference evidence="2" key="3">
    <citation type="submission" date="2018-07" db="EMBL/GenBank/DDBJ databases">
        <title>WGS assembly of Glycine max.</title>
        <authorList>
            <person name="Schmutz J."/>
            <person name="Cannon S."/>
            <person name="Schlueter J."/>
            <person name="Ma J."/>
            <person name="Mitros T."/>
            <person name="Nelson W."/>
            <person name="Hyten D."/>
            <person name="Song Q."/>
            <person name="Thelen J."/>
            <person name="Cheng J."/>
            <person name="Xu D."/>
            <person name="Hellsten U."/>
            <person name="May G."/>
            <person name="Yu Y."/>
            <person name="Sakurai T."/>
            <person name="Umezawa T."/>
            <person name="Bhattacharyya M."/>
            <person name="Sandhu D."/>
            <person name="Valliyodan B."/>
            <person name="Lindquist E."/>
            <person name="Peto M."/>
            <person name="Grant D."/>
            <person name="Shu S."/>
            <person name="Goodstein D."/>
            <person name="Barry K."/>
            <person name="Futrell-Griggs M."/>
            <person name="Abernathy B."/>
            <person name="Du J."/>
            <person name="Tian Z."/>
            <person name="Zhu L."/>
            <person name="Gill N."/>
            <person name="Joshi T."/>
            <person name="Libault M."/>
            <person name="Sethuraman A."/>
            <person name="Zhang X."/>
            <person name="Shinozaki K."/>
            <person name="Nguyen H."/>
            <person name="Wing R."/>
            <person name="Cregan P."/>
            <person name="Specht J."/>
            <person name="Grimwood J."/>
            <person name="Rokhsar D."/>
            <person name="Stacey G."/>
            <person name="Shoemaker R."/>
            <person name="Jackson S."/>
        </authorList>
    </citation>
    <scope>NUCLEOTIDE SEQUENCE</scope>
    <source>
        <tissue evidence="2">Callus</tissue>
    </source>
</reference>
<dbReference type="EnsemblPlants" id="KRG89590">
    <property type="protein sequence ID" value="KRG89590"/>
    <property type="gene ID" value="GLYMA_20G034400"/>
</dbReference>
<keyword evidence="4" id="KW-1185">Reference proteome</keyword>
<dbReference type="InterPro" id="IPR025476">
    <property type="entry name" value="Helitron_helicase-like"/>
</dbReference>
<dbReference type="PaxDb" id="3847-GLYMA20G04536.1"/>
<dbReference type="eggNOG" id="KOG0987">
    <property type="taxonomic scope" value="Eukaryota"/>
</dbReference>
<feature type="domain" description="Helitron helicase-like" evidence="1">
    <location>
        <begin position="102"/>
        <end position="222"/>
    </location>
</feature>
<dbReference type="Gramene" id="KRG89590">
    <property type="protein sequence ID" value="KRG89590"/>
    <property type="gene ID" value="GLYMA_20G034400"/>
</dbReference>
<gene>
    <name evidence="2" type="ORF">GLYMA_20G034400</name>
</gene>
<dbReference type="EMBL" id="CM000853">
    <property type="protein sequence ID" value="KRG89590.1"/>
    <property type="molecule type" value="Genomic_DNA"/>
</dbReference>
<dbReference type="InParanoid" id="K7N166"/>
<evidence type="ECO:0000313" key="2">
    <source>
        <dbReference type="EMBL" id="KRG89590.1"/>
    </source>
</evidence>
<proteinExistence type="predicted"/>
<evidence type="ECO:0000259" key="1">
    <source>
        <dbReference type="Pfam" id="PF14214"/>
    </source>
</evidence>
<evidence type="ECO:0000313" key="3">
    <source>
        <dbReference type="EnsemblPlants" id="KRG89590"/>
    </source>
</evidence>
<evidence type="ECO:0000313" key="4">
    <source>
        <dbReference type="Proteomes" id="UP000008827"/>
    </source>
</evidence>
<dbReference type="STRING" id="3847.K7N166"/>
<name>K7N166_SOYBN</name>
<dbReference type="Pfam" id="PF14214">
    <property type="entry name" value="Helitron_like_N"/>
    <property type="match status" value="1"/>
</dbReference>
<reference evidence="3" key="2">
    <citation type="submission" date="2018-02" db="UniProtKB">
        <authorList>
            <consortium name="EnsemblPlants"/>
        </authorList>
    </citation>
    <scope>IDENTIFICATION</scope>
    <source>
        <strain evidence="3">Williams 82</strain>
    </source>
</reference>